<gene>
    <name evidence="6" type="ORF">NP590_03445</name>
</gene>
<dbReference type="SUPFAM" id="SSF54909">
    <property type="entry name" value="Dimeric alpha+beta barrel"/>
    <property type="match status" value="1"/>
</dbReference>
<evidence type="ECO:0000256" key="4">
    <source>
        <dbReference type="ARBA" id="ARBA00023002"/>
    </source>
</evidence>
<reference evidence="6 7" key="1">
    <citation type="submission" date="2022-07" db="EMBL/GenBank/DDBJ databases">
        <title>Methylomonas rivi sp. nov., Methylomonas rosea sp. nov., Methylomonas aureus sp. nov. and Methylomonas subterranea sp. nov., four novel methanotrophs isolated from a freshwater creek and the deep terrestrial subsurface.</title>
        <authorList>
            <person name="Abin C."/>
            <person name="Sankaranarayanan K."/>
            <person name="Garner C."/>
            <person name="Sindelar R."/>
            <person name="Kotary K."/>
            <person name="Garner R."/>
            <person name="Barclay S."/>
            <person name="Lawson P."/>
            <person name="Krumholz L."/>
        </authorList>
    </citation>
    <scope>NUCLEOTIDE SEQUENCE [LARGE SCALE GENOMIC DNA]</scope>
    <source>
        <strain evidence="6 7">SURF-2</strain>
    </source>
</reference>
<keyword evidence="2 6" id="KW-0575">Peroxidase</keyword>
<keyword evidence="7" id="KW-1185">Reference proteome</keyword>
<evidence type="ECO:0000256" key="2">
    <source>
        <dbReference type="ARBA" id="ARBA00022559"/>
    </source>
</evidence>
<evidence type="ECO:0000313" key="7">
    <source>
        <dbReference type="Proteomes" id="UP001524499"/>
    </source>
</evidence>
<dbReference type="RefSeq" id="WP_256600822.1">
    <property type="nucleotide sequence ID" value="NZ_JANIBJ010000004.1"/>
</dbReference>
<evidence type="ECO:0000256" key="5">
    <source>
        <dbReference type="ARBA" id="ARBA00023004"/>
    </source>
</evidence>
<dbReference type="PANTHER" id="PTHR30521">
    <property type="entry name" value="DEFERROCHELATASE/PEROXIDASE"/>
    <property type="match status" value="1"/>
</dbReference>
<comment type="caution">
    <text evidence="6">The sequence shown here is derived from an EMBL/GenBank/DDBJ whole genome shotgun (WGS) entry which is preliminary data.</text>
</comment>
<keyword evidence="3" id="KW-0479">Metal-binding</keyword>
<dbReference type="PROSITE" id="PS51404">
    <property type="entry name" value="DYP_PEROXIDASE"/>
    <property type="match status" value="1"/>
</dbReference>
<accession>A0ABT1TCF8</accession>
<evidence type="ECO:0000256" key="3">
    <source>
        <dbReference type="ARBA" id="ARBA00022723"/>
    </source>
</evidence>
<sequence length="509" mass="55484">MTTTYSSDFPFDDLQGLLRFGHRHLKDSCFLLLRVADAKAAKQWLADAPVSSAIQNGSRPKTALQIAFSVAGLRALGLRESVIGDFSDEFISGMAGHESRSRRLGDVDGNSPEYWAWGGGEQQTPHVLLLLYAEAGKIAPWRKKAQGKPFAEAFELLAELPTDDLGAIEPFGFVDGISQPELDWAGTQAIDSHGRDGFSNLLAVGEVVLGYRNEYGQYTVRPLIDPMHDPGAALLPAAEDRPGLKDFARNGSYLVLRQLGQDVPGFWQFIDKASGGDATQREQLAAAMVGRQRDGRPLLPPAAAEIPGIPADDSLNSFNYLSDPAGMRCPIGAHVRRANPRSGDMPSASGCIFSRLLKILGFGLNRHDQDLIASTRFHRLLRRGRPYGPLLTPEQAVKADAPAAERGLQFICLVANISRQFEFVQNAWMVNSKFAGLQQERDPLLAHRQPLNDGTPTDQFHRPDPAGPVQTVAHLPQFISVRGGAYFFMPGLSAIRYLAALPTQGDQPS</sequence>
<dbReference type="EMBL" id="JANIBJ010000004">
    <property type="protein sequence ID" value="MCQ8103152.1"/>
    <property type="molecule type" value="Genomic_DNA"/>
</dbReference>
<proteinExistence type="predicted"/>
<evidence type="ECO:0000313" key="6">
    <source>
        <dbReference type="EMBL" id="MCQ8103152.1"/>
    </source>
</evidence>
<dbReference type="GO" id="GO:0004601">
    <property type="term" value="F:peroxidase activity"/>
    <property type="evidence" value="ECO:0007669"/>
    <property type="project" value="UniProtKB-KW"/>
</dbReference>
<keyword evidence="4" id="KW-0560">Oxidoreductase</keyword>
<dbReference type="Proteomes" id="UP001524499">
    <property type="component" value="Unassembled WGS sequence"/>
</dbReference>
<evidence type="ECO:0000256" key="1">
    <source>
        <dbReference type="ARBA" id="ARBA00001970"/>
    </source>
</evidence>
<dbReference type="InterPro" id="IPR011008">
    <property type="entry name" value="Dimeric_a/b-barrel"/>
</dbReference>
<protein>
    <submittedName>
        <fullName evidence="6">Peroxidase</fullName>
    </submittedName>
</protein>
<dbReference type="InterPro" id="IPR006314">
    <property type="entry name" value="Dyp_peroxidase"/>
</dbReference>
<dbReference type="PANTHER" id="PTHR30521:SF5">
    <property type="entry name" value="BLR4509 PROTEIN"/>
    <property type="match status" value="1"/>
</dbReference>
<name>A0ABT1TCF8_9GAMM</name>
<comment type="cofactor">
    <cofactor evidence="1">
        <name>heme b</name>
        <dbReference type="ChEBI" id="CHEBI:60344"/>
    </cofactor>
</comment>
<keyword evidence="5" id="KW-0408">Iron</keyword>
<organism evidence="6 7">
    <name type="scientific">Methylomonas subterranea</name>
    <dbReference type="NCBI Taxonomy" id="2952225"/>
    <lineage>
        <taxon>Bacteria</taxon>
        <taxon>Pseudomonadati</taxon>
        <taxon>Pseudomonadota</taxon>
        <taxon>Gammaproteobacteria</taxon>
        <taxon>Methylococcales</taxon>
        <taxon>Methylococcaceae</taxon>
        <taxon>Methylomonas</taxon>
    </lineage>
</organism>